<keyword evidence="2" id="KW-1185">Reference proteome</keyword>
<dbReference type="Proteomes" id="UP000306319">
    <property type="component" value="Unassembled WGS sequence"/>
</dbReference>
<proteinExistence type="predicted"/>
<organism evidence="1 2">
    <name type="scientific">Lepagella muris</name>
    <dbReference type="NCBI Taxonomy" id="3032870"/>
    <lineage>
        <taxon>Bacteria</taxon>
        <taxon>Pseudomonadati</taxon>
        <taxon>Bacteroidota</taxon>
        <taxon>Bacteroidia</taxon>
        <taxon>Bacteroidales</taxon>
        <taxon>Muribaculaceae</taxon>
        <taxon>Lepagella</taxon>
    </lineage>
</organism>
<reference evidence="1" key="1">
    <citation type="submission" date="2019-04" db="EMBL/GenBank/DDBJ databases">
        <title>Microbes associate with the intestines of laboratory mice.</title>
        <authorList>
            <person name="Navarre W."/>
            <person name="Wong E."/>
            <person name="Huang K."/>
            <person name="Tropini C."/>
            <person name="Ng K."/>
            <person name="Yu B."/>
        </authorList>
    </citation>
    <scope>NUCLEOTIDE SEQUENCE</scope>
    <source>
        <strain evidence="1">NM04_E33</strain>
    </source>
</reference>
<gene>
    <name evidence="1" type="ORF">E5331_04950</name>
</gene>
<comment type="caution">
    <text evidence="1">The sequence shown here is derived from an EMBL/GenBank/DDBJ whole genome shotgun (WGS) entry which is preliminary data.</text>
</comment>
<sequence length="739" mass="83544">MYFFYMQLTSIIMNLRDKLIILNIIATTSVSAYSAPLSVEEYCAPGVSAPLGIKAITPLADGETYAAISNDGQSIEKYSYKTGQKTGDLFSISGIKGDLKISDFVGYEISDNGRKILLWNNVNKIYRHSFTADYYVYDTMRSTLAKVSENGPQRNATMSHDGRLVAYTRDNNVYVSNIDYKTDIAVTKDGVVNQVINGSPDWAYEEEFSVTNTMRWSSDDSVLAFMRFDETKVPTYTFDDYRSYCDNDPLGDLYPERYSYKYPLAGFPNSVVSVHAYNVDNRVTKKMDLPITDTDYVPSLEFDGKGERLMVMLLNHDQNHLRIFSVHPGSTVGKQIYSETSSAWLSPYAYQMVNYGPTSFIIGSDRSGFRHLYEYDYTGTQKRQLTKGDFYVTDYYGKDSRTGIHYMQTTSLGAINRNIASVDSKGVFKLLNKEEGTASAVFSRNYSYYLQTYSSANVPTQYKLFNSRSIKLADVQLNKEYANKYSDVPRMEFLKVKNAVGEEMDAYIIKPVGFDSSKKYPLVMSQYNGPESQEVKNQWKMGWQFYFASKGYVVACVDGRGTGFRGRSWSDAVYKQLGIVETEDQIAGAKYFAGLPYVDSSRIACFGWSYGGYMTLMELGSKQSPFKAGVAMAPVTDWRFYDSIYTERYMLTPGQNATGYNMSSALSYTSNVKGRLLIMSGTSDDNVHFYNTLKYASKLNSEGGIFDMMAYAGFEHSLGMCNARVQLYRKVLDFLNKTL</sequence>
<name>A0AC61RFZ0_9BACT</name>
<evidence type="ECO:0000313" key="2">
    <source>
        <dbReference type="Proteomes" id="UP000306319"/>
    </source>
</evidence>
<protein>
    <submittedName>
        <fullName evidence="1">S9 family peptidase</fullName>
    </submittedName>
</protein>
<accession>A0AC61RFZ0</accession>
<dbReference type="EMBL" id="SRYB01000005">
    <property type="protein sequence ID" value="TGY79726.1"/>
    <property type="molecule type" value="Genomic_DNA"/>
</dbReference>
<evidence type="ECO:0000313" key="1">
    <source>
        <dbReference type="EMBL" id="TGY79726.1"/>
    </source>
</evidence>